<evidence type="ECO:0000313" key="2">
    <source>
        <dbReference type="EMBL" id="QXJ23392.1"/>
    </source>
</evidence>
<dbReference type="Proteomes" id="UP001049518">
    <property type="component" value="Chromosome"/>
</dbReference>
<dbReference type="InterPro" id="IPR032710">
    <property type="entry name" value="NTF2-like_dom_sf"/>
</dbReference>
<evidence type="ECO:0000256" key="1">
    <source>
        <dbReference type="SAM" id="MobiDB-lite"/>
    </source>
</evidence>
<evidence type="ECO:0000313" key="3">
    <source>
        <dbReference type="Proteomes" id="UP001049518"/>
    </source>
</evidence>
<dbReference type="RefSeq" id="WP_231329080.1">
    <property type="nucleotide sequence ID" value="NZ_CP059572.1"/>
</dbReference>
<gene>
    <name evidence="2" type="ORF">AGRA3207_004539</name>
</gene>
<dbReference type="EMBL" id="CP059572">
    <property type="protein sequence ID" value="QXJ23392.1"/>
    <property type="molecule type" value="Genomic_DNA"/>
</dbReference>
<sequence length="164" mass="18355">MSTTSRPDQEDTMSGSTPDPGSATIDAREPSAHRRLLEHYYEECLNKGNLDAVYSKAIPGHISHGTIAEGFEGVEHLREWVRIQRASFPDLHVTVEDWIEQGDKIVQRFTARGTHTGEDYYGIPATGKKIEIWGIVIDHFRDGKIVESWFSMDGMDLAGQLGVL</sequence>
<reference evidence="2" key="1">
    <citation type="submission" date="2020-07" db="EMBL/GenBank/DDBJ databases">
        <authorList>
            <person name="Tarantini F.S."/>
            <person name="Hong K.W."/>
            <person name="Chan K.G."/>
        </authorList>
    </citation>
    <scope>NUCLEOTIDE SEQUENCE</scope>
    <source>
        <strain evidence="2">32-07</strain>
    </source>
</reference>
<dbReference type="PANTHER" id="PTHR38436">
    <property type="entry name" value="POLYKETIDE CYCLASE SNOAL-LIKE DOMAIN"/>
    <property type="match status" value="1"/>
</dbReference>
<dbReference type="PANTHER" id="PTHR38436:SF1">
    <property type="entry name" value="ESTER CYCLASE"/>
    <property type="match status" value="1"/>
</dbReference>
<organism evidence="2 3">
    <name type="scientific">Actinomadura graeca</name>
    <dbReference type="NCBI Taxonomy" id="2750812"/>
    <lineage>
        <taxon>Bacteria</taxon>
        <taxon>Bacillati</taxon>
        <taxon>Actinomycetota</taxon>
        <taxon>Actinomycetes</taxon>
        <taxon>Streptosporangiales</taxon>
        <taxon>Thermomonosporaceae</taxon>
        <taxon>Actinomadura</taxon>
    </lineage>
</organism>
<dbReference type="SUPFAM" id="SSF54427">
    <property type="entry name" value="NTF2-like"/>
    <property type="match status" value="1"/>
</dbReference>
<keyword evidence="3" id="KW-1185">Reference proteome</keyword>
<dbReference type="InterPro" id="IPR009959">
    <property type="entry name" value="Cyclase_SnoaL-like"/>
</dbReference>
<accession>A0ABX8R098</accession>
<name>A0ABX8R098_9ACTN</name>
<protein>
    <submittedName>
        <fullName evidence="2">Ester cyclase</fullName>
    </submittedName>
</protein>
<feature type="compositionally biased region" description="Polar residues" evidence="1">
    <location>
        <begin position="1"/>
        <end position="19"/>
    </location>
</feature>
<dbReference type="Gene3D" id="3.10.450.50">
    <property type="match status" value="1"/>
</dbReference>
<dbReference type="Pfam" id="PF07366">
    <property type="entry name" value="SnoaL"/>
    <property type="match status" value="1"/>
</dbReference>
<feature type="region of interest" description="Disordered" evidence="1">
    <location>
        <begin position="1"/>
        <end position="26"/>
    </location>
</feature>
<proteinExistence type="predicted"/>